<dbReference type="AlphaFoldDB" id="A0AAW0KE34"/>
<reference evidence="1 2" key="1">
    <citation type="journal article" date="2018" name="Sci. Data">
        <title>The draft genome sequence of cork oak.</title>
        <authorList>
            <person name="Ramos A.M."/>
            <person name="Usie A."/>
            <person name="Barbosa P."/>
            <person name="Barros P.M."/>
            <person name="Capote T."/>
            <person name="Chaves I."/>
            <person name="Simoes F."/>
            <person name="Abreu I."/>
            <person name="Carrasquinho I."/>
            <person name="Faro C."/>
            <person name="Guimaraes J.B."/>
            <person name="Mendonca D."/>
            <person name="Nobrega F."/>
            <person name="Rodrigues L."/>
            <person name="Saibo N.J.M."/>
            <person name="Varela M.C."/>
            <person name="Egas C."/>
            <person name="Matos J."/>
            <person name="Miguel C.M."/>
            <person name="Oliveira M.M."/>
            <person name="Ricardo C.P."/>
            <person name="Goncalves S."/>
        </authorList>
    </citation>
    <scope>NUCLEOTIDE SEQUENCE [LARGE SCALE GENOMIC DNA]</scope>
    <source>
        <strain evidence="2">cv. HL8</strain>
    </source>
</reference>
<comment type="caution">
    <text evidence="1">The sequence shown here is derived from an EMBL/GenBank/DDBJ whole genome shotgun (WGS) entry which is preliminary data.</text>
</comment>
<accession>A0AAW0KE34</accession>
<keyword evidence="2" id="KW-1185">Reference proteome</keyword>
<dbReference type="InterPro" id="IPR032675">
    <property type="entry name" value="LRR_dom_sf"/>
</dbReference>
<feature type="non-terminal residue" evidence="1">
    <location>
        <position position="1"/>
    </location>
</feature>
<sequence length="82" mass="9215">HITDDPCKTLASNWSTSTLLLQLDWDLLRVTTFNLSHMGLTRTIAPQVGNPSFIPHLFFTNCNFHGSLTNKLAYLGQLEVVK</sequence>
<dbReference type="Gene3D" id="3.80.10.10">
    <property type="entry name" value="Ribonuclease Inhibitor"/>
    <property type="match status" value="1"/>
</dbReference>
<proteinExistence type="predicted"/>
<organism evidence="1 2">
    <name type="scientific">Quercus suber</name>
    <name type="common">Cork oak</name>
    <dbReference type="NCBI Taxonomy" id="58331"/>
    <lineage>
        <taxon>Eukaryota</taxon>
        <taxon>Viridiplantae</taxon>
        <taxon>Streptophyta</taxon>
        <taxon>Embryophyta</taxon>
        <taxon>Tracheophyta</taxon>
        <taxon>Spermatophyta</taxon>
        <taxon>Magnoliopsida</taxon>
        <taxon>eudicotyledons</taxon>
        <taxon>Gunneridae</taxon>
        <taxon>Pentapetalae</taxon>
        <taxon>rosids</taxon>
        <taxon>fabids</taxon>
        <taxon>Fagales</taxon>
        <taxon>Fagaceae</taxon>
        <taxon>Quercus</taxon>
    </lineage>
</organism>
<evidence type="ECO:0000313" key="2">
    <source>
        <dbReference type="Proteomes" id="UP000237347"/>
    </source>
</evidence>
<name>A0AAW0KE34_QUESU</name>
<evidence type="ECO:0000313" key="1">
    <source>
        <dbReference type="EMBL" id="KAK7837369.1"/>
    </source>
</evidence>
<protein>
    <submittedName>
        <fullName evidence="1">Uncharacterized protein</fullName>
    </submittedName>
</protein>
<gene>
    <name evidence="1" type="ORF">CFP56_021324</name>
</gene>
<dbReference type="EMBL" id="PKMF04000330">
    <property type="protein sequence ID" value="KAK7837369.1"/>
    <property type="molecule type" value="Genomic_DNA"/>
</dbReference>
<dbReference type="Proteomes" id="UP000237347">
    <property type="component" value="Unassembled WGS sequence"/>
</dbReference>